<dbReference type="AlphaFoldDB" id="A0A1Y2I3B5"/>
<feature type="compositionally biased region" description="Basic and acidic residues" evidence="1">
    <location>
        <begin position="393"/>
        <end position="407"/>
    </location>
</feature>
<proteinExistence type="predicted"/>
<gene>
    <name evidence="2" type="ORF">BCR44DRAFT_1217253</name>
</gene>
<feature type="compositionally biased region" description="Low complexity" evidence="1">
    <location>
        <begin position="246"/>
        <end position="256"/>
    </location>
</feature>
<keyword evidence="3" id="KW-1185">Reference proteome</keyword>
<comment type="caution">
    <text evidence="2">The sequence shown here is derived from an EMBL/GenBank/DDBJ whole genome shotgun (WGS) entry which is preliminary data.</text>
</comment>
<sequence length="407" mass="43425">MRIKSIRRGGVWHDLNAVNVQHAEKPLIRGPANPVIVGHEEALPSSLPAVATSAVELLAKWNLRGAVIESAARSIDQGSSAVDSAIGRPPSSPKRKLSRMATVPPPWAARRMVDEIVQTDPASSPDADTTGDLENVNAPSRNHVRRTRTTSHSPSAPMPTQPTHRKAQRSVSPSTSAPRHRSPSASGRRDEPPAEKGGFFFLPIDTASASTRRPVAPPNLVRRSQPNQAKSPSTHARSNSISRSQRPTATPSGPTARPTPPTRSTPAPSRAPTNARPIAPVKPPTSFTVPAVGSIFPVDSDKVQRMVTVAQSALADDFCAIFSSDDEDDTSTDGNTTESVDAVRFPSKATNVVDRKHEGRSRDARMGMGKEWYKTEWAARDRAGADQGQSGAADKDDDKDAEASGGM</sequence>
<name>A0A1Y2I3B5_9FUNG</name>
<feature type="region of interest" description="Disordered" evidence="1">
    <location>
        <begin position="76"/>
        <end position="288"/>
    </location>
</feature>
<feature type="region of interest" description="Disordered" evidence="1">
    <location>
        <begin position="379"/>
        <end position="407"/>
    </location>
</feature>
<feature type="compositionally biased region" description="Low complexity" evidence="1">
    <location>
        <begin position="264"/>
        <end position="273"/>
    </location>
</feature>
<evidence type="ECO:0000313" key="3">
    <source>
        <dbReference type="Proteomes" id="UP000193411"/>
    </source>
</evidence>
<reference evidence="2 3" key="1">
    <citation type="submission" date="2016-07" db="EMBL/GenBank/DDBJ databases">
        <title>Pervasive Adenine N6-methylation of Active Genes in Fungi.</title>
        <authorList>
            <consortium name="DOE Joint Genome Institute"/>
            <person name="Mondo S.J."/>
            <person name="Dannebaum R.O."/>
            <person name="Kuo R.C."/>
            <person name="Labutti K."/>
            <person name="Haridas S."/>
            <person name="Kuo A."/>
            <person name="Salamov A."/>
            <person name="Ahrendt S.R."/>
            <person name="Lipzen A."/>
            <person name="Sullivan W."/>
            <person name="Andreopoulos W.B."/>
            <person name="Clum A."/>
            <person name="Lindquist E."/>
            <person name="Daum C."/>
            <person name="Ramamoorthy G.K."/>
            <person name="Gryganskyi A."/>
            <person name="Culley D."/>
            <person name="Magnuson J.K."/>
            <person name="James T.Y."/>
            <person name="O'Malley M.A."/>
            <person name="Stajich J.E."/>
            <person name="Spatafora J.W."/>
            <person name="Visel A."/>
            <person name="Grigoriev I.V."/>
        </authorList>
    </citation>
    <scope>NUCLEOTIDE SEQUENCE [LARGE SCALE GENOMIC DNA]</scope>
    <source>
        <strain evidence="2 3">PL171</strain>
    </source>
</reference>
<organism evidence="2 3">
    <name type="scientific">Catenaria anguillulae PL171</name>
    <dbReference type="NCBI Taxonomy" id="765915"/>
    <lineage>
        <taxon>Eukaryota</taxon>
        <taxon>Fungi</taxon>
        <taxon>Fungi incertae sedis</taxon>
        <taxon>Blastocladiomycota</taxon>
        <taxon>Blastocladiomycetes</taxon>
        <taxon>Blastocladiales</taxon>
        <taxon>Catenariaceae</taxon>
        <taxon>Catenaria</taxon>
    </lineage>
</organism>
<dbReference type="STRING" id="765915.A0A1Y2I3B5"/>
<protein>
    <submittedName>
        <fullName evidence="2">Uncharacterized protein</fullName>
    </submittedName>
</protein>
<feature type="compositionally biased region" description="Polar residues" evidence="1">
    <location>
        <begin position="222"/>
        <end position="245"/>
    </location>
</feature>
<dbReference type="EMBL" id="MCFL01000004">
    <property type="protein sequence ID" value="ORZ39892.1"/>
    <property type="molecule type" value="Genomic_DNA"/>
</dbReference>
<accession>A0A1Y2I3B5</accession>
<dbReference type="Proteomes" id="UP000193411">
    <property type="component" value="Unassembled WGS sequence"/>
</dbReference>
<evidence type="ECO:0000256" key="1">
    <source>
        <dbReference type="SAM" id="MobiDB-lite"/>
    </source>
</evidence>
<evidence type="ECO:0000313" key="2">
    <source>
        <dbReference type="EMBL" id="ORZ39892.1"/>
    </source>
</evidence>